<comment type="caution">
    <text evidence="1">The sequence shown here is derived from an EMBL/GenBank/DDBJ whole genome shotgun (WGS) entry which is preliminary data.</text>
</comment>
<sequence length="111" mass="12530">MTLLEKIKGAPATITFQEVMEYIDENYDFTPTGFTNGKTINEPGQNNGSCKIFSFAQLHNLSKEEALNLFGEIYRVDVLEDPNGTGHQNIRNFMETGWEGIEFHGNALKIK</sequence>
<proteinExistence type="predicted"/>
<dbReference type="EMBL" id="JBHMEW010000036">
    <property type="protein sequence ID" value="MFB9211011.1"/>
    <property type="molecule type" value="Genomic_DNA"/>
</dbReference>
<dbReference type="Pfam" id="PF08888">
    <property type="entry name" value="HopJ"/>
    <property type="match status" value="1"/>
</dbReference>
<gene>
    <name evidence="1" type="ORF">ACFFUR_04275</name>
</gene>
<evidence type="ECO:0000313" key="1">
    <source>
        <dbReference type="EMBL" id="MFB9211011.1"/>
    </source>
</evidence>
<protein>
    <submittedName>
        <fullName evidence="1">HopJ type III effector protein</fullName>
    </submittedName>
</protein>
<dbReference type="Proteomes" id="UP001589654">
    <property type="component" value="Unassembled WGS sequence"/>
</dbReference>
<dbReference type="InterPro" id="IPR014984">
    <property type="entry name" value="HopJ"/>
</dbReference>
<dbReference type="InterPro" id="IPR038604">
    <property type="entry name" value="HopJ_sf"/>
</dbReference>
<name>A0ABV5J2H5_9BACT</name>
<keyword evidence="2" id="KW-1185">Reference proteome</keyword>
<dbReference type="Gene3D" id="3.20.160.10">
    <property type="entry name" value="vpa0580 domain like"/>
    <property type="match status" value="1"/>
</dbReference>
<organism evidence="1 2">
    <name type="scientific">Echinicola jeungdonensis</name>
    <dbReference type="NCBI Taxonomy" id="709343"/>
    <lineage>
        <taxon>Bacteria</taxon>
        <taxon>Pseudomonadati</taxon>
        <taxon>Bacteroidota</taxon>
        <taxon>Cytophagia</taxon>
        <taxon>Cytophagales</taxon>
        <taxon>Cyclobacteriaceae</taxon>
        <taxon>Echinicola</taxon>
    </lineage>
</organism>
<accession>A0ABV5J2H5</accession>
<dbReference type="RefSeq" id="WP_290246382.1">
    <property type="nucleotide sequence ID" value="NZ_JAUFQT010000001.1"/>
</dbReference>
<reference evidence="1 2" key="1">
    <citation type="submission" date="2024-09" db="EMBL/GenBank/DDBJ databases">
        <authorList>
            <person name="Sun Q."/>
            <person name="Mori K."/>
        </authorList>
    </citation>
    <scope>NUCLEOTIDE SEQUENCE [LARGE SCALE GENOMIC DNA]</scope>
    <source>
        <strain evidence="1 2">CECT 7682</strain>
    </source>
</reference>
<evidence type="ECO:0000313" key="2">
    <source>
        <dbReference type="Proteomes" id="UP001589654"/>
    </source>
</evidence>